<keyword evidence="2" id="KW-1185">Reference proteome</keyword>
<reference evidence="1 2" key="1">
    <citation type="journal article" date="2023" name="Science">
        <title>Complex scaffold remodeling in plant triterpene biosynthesis.</title>
        <authorList>
            <person name="De La Pena R."/>
            <person name="Hodgson H."/>
            <person name="Liu J.C."/>
            <person name="Stephenson M.J."/>
            <person name="Martin A.C."/>
            <person name="Owen C."/>
            <person name="Harkess A."/>
            <person name="Leebens-Mack J."/>
            <person name="Jimenez L.E."/>
            <person name="Osbourn A."/>
            <person name="Sattely E.S."/>
        </authorList>
    </citation>
    <scope>NUCLEOTIDE SEQUENCE [LARGE SCALE GENOMIC DNA]</scope>
    <source>
        <strain evidence="2">cv. JPN11</strain>
        <tissue evidence="1">Leaf</tissue>
    </source>
</reference>
<accession>A0ACC1Z3T0</accession>
<evidence type="ECO:0000313" key="1">
    <source>
        <dbReference type="EMBL" id="KAJ4729938.1"/>
    </source>
</evidence>
<protein>
    <submittedName>
        <fullName evidence="1">Receptor-like kinase</fullName>
    </submittedName>
</protein>
<dbReference type="Proteomes" id="UP001164539">
    <property type="component" value="Chromosome 1"/>
</dbReference>
<name>A0ACC1Z3T0_MELAZ</name>
<proteinExistence type="predicted"/>
<dbReference type="EMBL" id="CM051394">
    <property type="protein sequence ID" value="KAJ4729938.1"/>
    <property type="molecule type" value="Genomic_DNA"/>
</dbReference>
<sequence length="865" mass="97418">MNISKNNSWLILSVVFTFFSLKFHVSSGAADTISAKQNISGDQTIVSAGGFFVLGFFNPSPGKSSNDYIGMWYNSKVSAKTIVWVANREKPVSDRFSSVLRISDGNLVLFNEFQIPVWSTNLTSTTTGSLEAVLLDEGNLVLNDLSNNLSEPLWQSFDHPAHTWIPGMKLRYDKRTNASQLITSWKNKEDPAPGLYSLQLAPDGSNSYVISWNRNEQYWTSGPWDENQRIFTLVPEMRLDYIYNFSYVSNENESYFTYGVKDATTPSRFIMDVSGQIKQLNWLEDNKGWFVFWSQPRQQCEVYAYCGQFSICNELRTEGFCTCLQGFEQKSMNDWNLEDYSGGCVRKTQLECKDNSLANGESHKFLEYTNMALSMHPQSLEAENIKECASACLNNCTCTAYSYEGNGCSIWLGNLLGLQQLAQGGKTIYIKLAASELSSYPKNKNNKGIVIGGVVGSVAFVVLIGLITPVYLRKRRRRSETIKVDREKKVRNQDGRAMLRLNMAVQFYHKERDVKNMVDSGQLKEEDKEGIDLPFFRFASIVAATDNFSEANKLGKGGFGPVYKGKFPEGQEIAVKRLSSVSGQGLEEFKNEVVLIAKLQHRNLVRLLGYCTEGGEKILLYEYMPNKSLDFFIFGGNLIVLLDWEMRFNIILGIARGLLYLHQDSRLRIIHRDLKTSNILLDQEMNPKISDFGLARIFEGKQTEGSTNRVVGTYGYMSPEYALDGFFSVKSDVFSFGVVVLEIISGRKNTGFYNSEEALSLLGYAWRLWQKDQASDIMDQKVRESSKTNEILRCINVGLLCVQEDPNDRPTMSNIVIMLGSEPVALPVPKRPAFVVRRGPSSVVTTSSSIKPETNAELTNSLEGR</sequence>
<gene>
    <name evidence="1" type="ORF">OWV82_002641</name>
</gene>
<organism evidence="1 2">
    <name type="scientific">Melia azedarach</name>
    <name type="common">Chinaberry tree</name>
    <dbReference type="NCBI Taxonomy" id="155640"/>
    <lineage>
        <taxon>Eukaryota</taxon>
        <taxon>Viridiplantae</taxon>
        <taxon>Streptophyta</taxon>
        <taxon>Embryophyta</taxon>
        <taxon>Tracheophyta</taxon>
        <taxon>Spermatophyta</taxon>
        <taxon>Magnoliopsida</taxon>
        <taxon>eudicotyledons</taxon>
        <taxon>Gunneridae</taxon>
        <taxon>Pentapetalae</taxon>
        <taxon>rosids</taxon>
        <taxon>malvids</taxon>
        <taxon>Sapindales</taxon>
        <taxon>Meliaceae</taxon>
        <taxon>Melia</taxon>
    </lineage>
</organism>
<evidence type="ECO:0000313" key="2">
    <source>
        <dbReference type="Proteomes" id="UP001164539"/>
    </source>
</evidence>
<comment type="caution">
    <text evidence="1">The sequence shown here is derived from an EMBL/GenBank/DDBJ whole genome shotgun (WGS) entry which is preliminary data.</text>
</comment>